<protein>
    <submittedName>
        <fullName evidence="2">Uncharacterized protein</fullName>
    </submittedName>
</protein>
<dbReference type="AlphaFoldDB" id="A0A0K2UAZ3"/>
<evidence type="ECO:0000256" key="1">
    <source>
        <dbReference type="SAM" id="MobiDB-lite"/>
    </source>
</evidence>
<accession>A0A0K2UAZ3</accession>
<dbReference type="EMBL" id="HACA01017495">
    <property type="protein sequence ID" value="CDW34856.1"/>
    <property type="molecule type" value="Transcribed_RNA"/>
</dbReference>
<reference evidence="2" key="1">
    <citation type="submission" date="2014-05" db="EMBL/GenBank/DDBJ databases">
        <authorList>
            <person name="Chronopoulou M."/>
        </authorList>
    </citation>
    <scope>NUCLEOTIDE SEQUENCE</scope>
    <source>
        <tissue evidence="2">Whole organism</tissue>
    </source>
</reference>
<feature type="region of interest" description="Disordered" evidence="1">
    <location>
        <begin position="1"/>
        <end position="22"/>
    </location>
</feature>
<organism evidence="2">
    <name type="scientific">Lepeophtheirus salmonis</name>
    <name type="common">Salmon louse</name>
    <name type="synonym">Caligus salmonis</name>
    <dbReference type="NCBI Taxonomy" id="72036"/>
    <lineage>
        <taxon>Eukaryota</taxon>
        <taxon>Metazoa</taxon>
        <taxon>Ecdysozoa</taxon>
        <taxon>Arthropoda</taxon>
        <taxon>Crustacea</taxon>
        <taxon>Multicrustacea</taxon>
        <taxon>Hexanauplia</taxon>
        <taxon>Copepoda</taxon>
        <taxon>Siphonostomatoida</taxon>
        <taxon>Caligidae</taxon>
        <taxon>Lepeophtheirus</taxon>
    </lineage>
</organism>
<proteinExistence type="predicted"/>
<evidence type="ECO:0000313" key="2">
    <source>
        <dbReference type="EMBL" id="CDW34856.1"/>
    </source>
</evidence>
<feature type="compositionally biased region" description="Basic and acidic residues" evidence="1">
    <location>
        <begin position="10"/>
        <end position="22"/>
    </location>
</feature>
<sequence length="22" mass="2759">MQTRQQSSNWREKKIITKMVEH</sequence>
<name>A0A0K2UAZ3_LEPSM</name>